<evidence type="ECO:0000256" key="1">
    <source>
        <dbReference type="ARBA" id="ARBA00004245"/>
    </source>
</evidence>
<evidence type="ECO:0000313" key="7">
    <source>
        <dbReference type="EMBL" id="VDO76300.1"/>
    </source>
</evidence>
<evidence type="ECO:0000259" key="6">
    <source>
        <dbReference type="Pfam" id="PF06886"/>
    </source>
</evidence>
<comment type="similarity">
    <text evidence="2">Belongs to the TPX2 family.</text>
</comment>
<comment type="subcellular location">
    <subcellularLocation>
        <location evidence="1">Cytoplasm</location>
        <location evidence="1">Cytoskeleton</location>
    </subcellularLocation>
</comment>
<feature type="compositionally biased region" description="Polar residues" evidence="5">
    <location>
        <begin position="178"/>
        <end position="189"/>
    </location>
</feature>
<evidence type="ECO:0000313" key="9">
    <source>
        <dbReference type="WBParaSite" id="SCUD_0000268601-mRNA-1"/>
    </source>
</evidence>
<feature type="compositionally biased region" description="Basic and acidic residues" evidence="5">
    <location>
        <begin position="147"/>
        <end position="158"/>
    </location>
</feature>
<keyword evidence="8" id="KW-1185">Reference proteome</keyword>
<sequence>MVQAELNAKVLANSFKAQPMRVGSPDRLPPRVVHSPVHPISFHSFTEERIALHKSKRETSTSTEESIITRGRTKSPSVIYQAPFIPTFPERSPIVAVSPKLATVERAMSRSKYDDEAKKRRDILQQQSELIRLKRMEDEANEIRQIRKESVHKPEPIRRYKTIKSPTRKPPTVPKSPVLSTLRNRISKQ</sequence>
<protein>
    <submittedName>
        <fullName evidence="9">TPX2 domain-containing protein</fullName>
    </submittedName>
</protein>
<organism evidence="9">
    <name type="scientific">Schistosoma curassoni</name>
    <dbReference type="NCBI Taxonomy" id="6186"/>
    <lineage>
        <taxon>Eukaryota</taxon>
        <taxon>Metazoa</taxon>
        <taxon>Spiralia</taxon>
        <taxon>Lophotrochozoa</taxon>
        <taxon>Platyhelminthes</taxon>
        <taxon>Trematoda</taxon>
        <taxon>Digenea</taxon>
        <taxon>Strigeidida</taxon>
        <taxon>Schistosomatoidea</taxon>
        <taxon>Schistosomatidae</taxon>
        <taxon>Schistosoma</taxon>
    </lineage>
</organism>
<dbReference type="STRING" id="6186.A0A183JJ12"/>
<keyword evidence="3" id="KW-0963">Cytoplasm</keyword>
<dbReference type="Pfam" id="PF06886">
    <property type="entry name" value="TPX2"/>
    <property type="match status" value="1"/>
</dbReference>
<evidence type="ECO:0000313" key="8">
    <source>
        <dbReference type="Proteomes" id="UP000279833"/>
    </source>
</evidence>
<feature type="domain" description="TPX2 C-terminal" evidence="6">
    <location>
        <begin position="100"/>
        <end position="171"/>
    </location>
</feature>
<name>A0A183JJ12_9TREM</name>
<dbReference type="GO" id="GO:0005856">
    <property type="term" value="C:cytoskeleton"/>
    <property type="evidence" value="ECO:0007669"/>
    <property type="project" value="UniProtKB-SubCell"/>
</dbReference>
<proteinExistence type="inferred from homology"/>
<dbReference type="Proteomes" id="UP000279833">
    <property type="component" value="Unassembled WGS sequence"/>
</dbReference>
<dbReference type="WBParaSite" id="SCUD_0000268601-mRNA-1">
    <property type="protein sequence ID" value="SCUD_0000268601-mRNA-1"/>
    <property type="gene ID" value="SCUD_0000268601"/>
</dbReference>
<gene>
    <name evidence="7" type="ORF">SCUD_LOCUS2687</name>
</gene>
<evidence type="ECO:0000256" key="2">
    <source>
        <dbReference type="ARBA" id="ARBA00005885"/>
    </source>
</evidence>
<evidence type="ECO:0000256" key="3">
    <source>
        <dbReference type="ARBA" id="ARBA00022490"/>
    </source>
</evidence>
<evidence type="ECO:0000256" key="5">
    <source>
        <dbReference type="SAM" id="MobiDB-lite"/>
    </source>
</evidence>
<dbReference type="AlphaFoldDB" id="A0A183JJ12"/>
<accession>A0A183JJ12</accession>
<evidence type="ECO:0000256" key="4">
    <source>
        <dbReference type="ARBA" id="ARBA00023212"/>
    </source>
</evidence>
<feature type="region of interest" description="Disordered" evidence="5">
    <location>
        <begin position="147"/>
        <end position="189"/>
    </location>
</feature>
<reference evidence="9" key="1">
    <citation type="submission" date="2016-06" db="UniProtKB">
        <authorList>
            <consortium name="WormBaseParasite"/>
        </authorList>
    </citation>
    <scope>IDENTIFICATION</scope>
</reference>
<reference evidence="7 8" key="2">
    <citation type="submission" date="2018-11" db="EMBL/GenBank/DDBJ databases">
        <authorList>
            <consortium name="Pathogen Informatics"/>
        </authorList>
    </citation>
    <scope>NUCLEOTIDE SEQUENCE [LARGE SCALE GENOMIC DNA]</scope>
    <source>
        <strain evidence="7">Dakar</strain>
        <strain evidence="8">Dakar, Senegal</strain>
    </source>
</reference>
<keyword evidence="4" id="KW-0206">Cytoskeleton</keyword>
<dbReference type="EMBL" id="UZAK01002715">
    <property type="protein sequence ID" value="VDO76300.1"/>
    <property type="molecule type" value="Genomic_DNA"/>
</dbReference>
<dbReference type="InterPro" id="IPR027329">
    <property type="entry name" value="TPX2_C"/>
</dbReference>